<gene>
    <name evidence="1" type="ORF">HLB35_14515</name>
</gene>
<dbReference type="PANTHER" id="PTHR34496:SF10">
    <property type="entry name" value="GLCNAC TRANSFERASE"/>
    <property type="match status" value="1"/>
</dbReference>
<accession>A0A7Y3XAD9</accession>
<sequence length="135" mass="15472">MTQDSSLTSTSKAAGNRHLFVSIAAFCDPFLRFTIESLFAQASEPEKLFLGIVDQSHESQQAWISTLTHANQIRYLHIDPLHSKGVSWARHLAQTLYDDEKYFYRLIRIHGSRPTGMACCVNIWRTCRQYIHALS</sequence>
<dbReference type="Pfam" id="PF11397">
    <property type="entry name" value="GlcNAc"/>
    <property type="match status" value="2"/>
</dbReference>
<evidence type="ECO:0000313" key="1">
    <source>
        <dbReference type="EMBL" id="NOG32667.1"/>
    </source>
</evidence>
<dbReference type="InterPro" id="IPR021067">
    <property type="entry name" value="Glycosyltransferase"/>
</dbReference>
<evidence type="ECO:0000313" key="2">
    <source>
        <dbReference type="Proteomes" id="UP000588806"/>
    </source>
</evidence>
<dbReference type="EMBL" id="JABFHI010000007">
    <property type="protein sequence ID" value="NOG32667.1"/>
    <property type="molecule type" value="Genomic_DNA"/>
</dbReference>
<name>A0A7Y3XAD9_9GAMM</name>
<comment type="caution">
    <text evidence="1">The sequence shown here is derived from an EMBL/GenBank/DDBJ whole genome shotgun (WGS) entry which is preliminary data.</text>
</comment>
<reference evidence="1 2" key="2">
    <citation type="submission" date="2020-06" db="EMBL/GenBank/DDBJ databases">
        <title>Halomonas songnenensis sp. nov., a moderately halophilic bacterium isolated from saline and alkaline soils.</title>
        <authorList>
            <person name="Jiang J."/>
            <person name="Pan Y."/>
        </authorList>
    </citation>
    <scope>NUCLEOTIDE SEQUENCE [LARGE SCALE GENOMIC DNA]</scope>
    <source>
        <strain evidence="1 2">TBZ9</strain>
    </source>
</reference>
<keyword evidence="2" id="KW-1185">Reference proteome</keyword>
<dbReference type="AlphaFoldDB" id="A0A7Y3XAD9"/>
<reference evidence="1 2" key="1">
    <citation type="submission" date="2020-05" db="EMBL/GenBank/DDBJ databases">
        <authorList>
            <person name="Ruan W."/>
            <person name="Jeon C.O."/>
            <person name="Chun B.H."/>
        </authorList>
    </citation>
    <scope>NUCLEOTIDE SEQUENCE [LARGE SCALE GENOMIC DNA]</scope>
    <source>
        <strain evidence="1 2">TBZ9</strain>
    </source>
</reference>
<organism evidence="1 2">
    <name type="scientific">Vreelandella azerica</name>
    <dbReference type="NCBI Taxonomy" id="2732867"/>
    <lineage>
        <taxon>Bacteria</taxon>
        <taxon>Pseudomonadati</taxon>
        <taxon>Pseudomonadota</taxon>
        <taxon>Gammaproteobacteria</taxon>
        <taxon>Oceanospirillales</taxon>
        <taxon>Halomonadaceae</taxon>
        <taxon>Vreelandella</taxon>
    </lineage>
</organism>
<dbReference type="Proteomes" id="UP000588806">
    <property type="component" value="Unassembled WGS sequence"/>
</dbReference>
<dbReference type="PANTHER" id="PTHR34496">
    <property type="entry name" value="GLCNAC TRANSFERASE-RELATED"/>
    <property type="match status" value="1"/>
</dbReference>
<proteinExistence type="predicted"/>
<protein>
    <submittedName>
        <fullName evidence="1">Uncharacterized protein</fullName>
    </submittedName>
</protein>